<dbReference type="InterPro" id="IPR058415">
    <property type="entry name" value="DUF8102"/>
</dbReference>
<accession>A0A0D6JMB3</accession>
<dbReference type="AlphaFoldDB" id="A0A0D6JMB3"/>
<evidence type="ECO:0000313" key="3">
    <source>
        <dbReference type="Proteomes" id="UP000198902"/>
    </source>
</evidence>
<protein>
    <recommendedName>
        <fullName evidence="1">Domain of unknown function domain-containing protein</fullName>
    </recommendedName>
</protein>
<dbReference type="Pfam" id="PF26404">
    <property type="entry name" value="DUF8102"/>
    <property type="match status" value="1"/>
</dbReference>
<proteinExistence type="predicted"/>
<name>A0A0D6JMB3_9EURY</name>
<sequence>MSNSETRGILTEADKEWLRGEKEYNQRQTEAKRRRDIRERVSMAMEDFELLAEHWSPSEMEKVLEDIDGEARAEQMITFLYIALQEHAFDVEHMLEEDPEDRSLSFQRALSKGIRNGKQHFGDDPGRVMVGSNVHLFEFPEVDDIQSVLTTEQWREDNLFHQKSVTGSEDEILPREGEEVAENYRRKIYGKIWSDITSRRGLIDDDFKEYEF</sequence>
<feature type="domain" description="Domain of unknown function" evidence="1">
    <location>
        <begin position="9"/>
        <end position="98"/>
    </location>
</feature>
<keyword evidence="3" id="KW-1185">Reference proteome</keyword>
<evidence type="ECO:0000259" key="1">
    <source>
        <dbReference type="Pfam" id="PF26404"/>
    </source>
</evidence>
<dbReference type="OrthoDB" id="193906at2157"/>
<dbReference type="Proteomes" id="UP000198902">
    <property type="component" value="Unassembled WGS sequence"/>
</dbReference>
<gene>
    <name evidence="2" type="ORF">BN996_00487</name>
</gene>
<evidence type="ECO:0000313" key="2">
    <source>
        <dbReference type="EMBL" id="CQR49032.1"/>
    </source>
</evidence>
<dbReference type="RefSeq" id="WP_089777000.1">
    <property type="nucleotide sequence ID" value="NZ_CABLRR010000001.1"/>
</dbReference>
<dbReference type="EMBL" id="CSTE01000001">
    <property type="protein sequence ID" value="CQR49032.1"/>
    <property type="molecule type" value="Genomic_DNA"/>
</dbReference>
<organism evidence="2 3">
    <name type="scientific">Haloferax massiliensis</name>
    <dbReference type="NCBI Taxonomy" id="1476858"/>
    <lineage>
        <taxon>Archaea</taxon>
        <taxon>Methanobacteriati</taxon>
        <taxon>Methanobacteriota</taxon>
        <taxon>Stenosarchaea group</taxon>
        <taxon>Halobacteria</taxon>
        <taxon>Halobacteriales</taxon>
        <taxon>Haloferacaceae</taxon>
        <taxon>Haloferax</taxon>
    </lineage>
</organism>
<reference evidence="3" key="1">
    <citation type="submission" date="2015-03" db="EMBL/GenBank/DDBJ databases">
        <authorList>
            <person name="Urmite Genomes"/>
        </authorList>
    </citation>
    <scope>NUCLEOTIDE SEQUENCE [LARGE SCALE GENOMIC DNA]</scope>
    <source>
        <strain evidence="3">Arc-Hr</strain>
    </source>
</reference>